<feature type="domain" description="Putative Flp pilus-assembly TadG-like N-terminal" evidence="1">
    <location>
        <begin position="17"/>
        <end position="61"/>
    </location>
</feature>
<evidence type="ECO:0000313" key="3">
    <source>
        <dbReference type="Proteomes" id="UP000199664"/>
    </source>
</evidence>
<dbReference type="EMBL" id="FOAN01000003">
    <property type="protein sequence ID" value="SEL36992.1"/>
    <property type="molecule type" value="Genomic_DNA"/>
</dbReference>
<evidence type="ECO:0000259" key="1">
    <source>
        <dbReference type="Pfam" id="PF13400"/>
    </source>
</evidence>
<organism evidence="2 3">
    <name type="scientific">Bosea lupini</name>
    <dbReference type="NCBI Taxonomy" id="1036779"/>
    <lineage>
        <taxon>Bacteria</taxon>
        <taxon>Pseudomonadati</taxon>
        <taxon>Pseudomonadota</taxon>
        <taxon>Alphaproteobacteria</taxon>
        <taxon>Hyphomicrobiales</taxon>
        <taxon>Boseaceae</taxon>
        <taxon>Bosea</taxon>
    </lineage>
</organism>
<protein>
    <submittedName>
        <fullName evidence="2">Uncharacterized membrane protein</fullName>
    </submittedName>
</protein>
<sequence>MIRSFRTFLADRRGLSTIVFAGTSLVLFGFGAMAVDVGSIFYQKRRQQTATDLAALAAAADIERATNAARASASRNGFPADAVGTVQAGTYTPDPRLAPAARFQQGSGPAANAARVEMRATTPLILGRVLASSLGGESGEVAIVTQAIAAQDAQAAFAIGSRLARVEGGALNGLLGGLLGTSLSLSVMDYEGLARARIDLFSFARRLATRASISALTFEEVLRANVRIGDIVLAAQDAARDQGAGSDAIAALGRLSSALGSSGQRINLQSLVSFGVYGGRQLSEEVPLKASLAALDLISAAAQIANGSRQLDLGLAVNVPGLAAVSLKLAIGERPVGTSLVRVGRAGASVHTAQTRLLLTLTLVGSGQASLVRLPLYLELASATARLTAISCGAGDVTSSRVTLGVTPAVVDAWIGQVSNAEFGNFSTRPNPPAATVLDLLGLAKVKARAHVTISNTSETAVSFSYAEIQRADKKTTSTQNFVASLLSRLVGDLDLRVELLGLGLPIPGLDGAVTGVIAGAAAPLDQVLTSLLSTLGIGLGQADSWVSGVRCGGAVLIQ</sequence>
<reference evidence="3" key="1">
    <citation type="submission" date="2016-10" db="EMBL/GenBank/DDBJ databases">
        <authorList>
            <person name="Varghese N."/>
            <person name="Submissions S."/>
        </authorList>
    </citation>
    <scope>NUCLEOTIDE SEQUENCE [LARGE SCALE GENOMIC DNA]</scope>
    <source>
        <strain evidence="3">LMG 26383,CCUG 61248,R- 45681</strain>
    </source>
</reference>
<dbReference type="Pfam" id="PF13400">
    <property type="entry name" value="Tad"/>
    <property type="match status" value="1"/>
</dbReference>
<dbReference type="RefSeq" id="WP_091833974.1">
    <property type="nucleotide sequence ID" value="NZ_FOAN01000003.1"/>
</dbReference>
<name>A0A1H7PMK1_9HYPH</name>
<proteinExistence type="predicted"/>
<dbReference type="OrthoDB" id="7630116at2"/>
<dbReference type="AlphaFoldDB" id="A0A1H7PMK1"/>
<dbReference type="STRING" id="1036779.SAMN04515666_103540"/>
<dbReference type="InterPro" id="IPR028087">
    <property type="entry name" value="Tad_N"/>
</dbReference>
<dbReference type="Proteomes" id="UP000199664">
    <property type="component" value="Unassembled WGS sequence"/>
</dbReference>
<evidence type="ECO:0000313" key="2">
    <source>
        <dbReference type="EMBL" id="SEL36992.1"/>
    </source>
</evidence>
<gene>
    <name evidence="2" type="ORF">SAMN04515666_103540</name>
</gene>
<accession>A0A1H7PMK1</accession>
<keyword evidence="3" id="KW-1185">Reference proteome</keyword>